<evidence type="ECO:0000256" key="2">
    <source>
        <dbReference type="ARBA" id="ARBA00005194"/>
    </source>
</evidence>
<evidence type="ECO:0000256" key="1">
    <source>
        <dbReference type="ARBA" id="ARBA00004141"/>
    </source>
</evidence>
<dbReference type="GO" id="GO:0030497">
    <property type="term" value="P:fatty acid elongation"/>
    <property type="evidence" value="ECO:0007669"/>
    <property type="project" value="TreeGrafter"/>
</dbReference>
<dbReference type="GO" id="GO:0005789">
    <property type="term" value="C:endoplasmic reticulum membrane"/>
    <property type="evidence" value="ECO:0007669"/>
    <property type="project" value="UniProtKB-SubCell"/>
</dbReference>
<evidence type="ECO:0000256" key="7">
    <source>
        <dbReference type="ARBA" id="ARBA00022832"/>
    </source>
</evidence>
<keyword evidence="16" id="KW-1185">Reference proteome</keyword>
<reference evidence="15 16" key="1">
    <citation type="journal article" date="2023" name="Arcadia Sci">
        <title>De novo assembly of a long-read Amblyomma americanum tick genome.</title>
        <authorList>
            <person name="Chou S."/>
            <person name="Poskanzer K.E."/>
            <person name="Rollins M."/>
            <person name="Thuy-Boun P.S."/>
        </authorList>
    </citation>
    <scope>NUCLEOTIDE SEQUENCE [LARGE SCALE GENOMIC DNA]</scope>
    <source>
        <strain evidence="15">F_SG_1</strain>
        <tissue evidence="15">Salivary glands</tissue>
    </source>
</reference>
<feature type="transmembrane region" description="Helical" evidence="14">
    <location>
        <begin position="24"/>
        <end position="47"/>
    </location>
</feature>
<evidence type="ECO:0000256" key="14">
    <source>
        <dbReference type="RuleBase" id="RU363109"/>
    </source>
</evidence>
<evidence type="ECO:0000256" key="10">
    <source>
        <dbReference type="ARBA" id="ARBA00023136"/>
    </source>
</evidence>
<comment type="caution">
    <text evidence="15">The sequence shown here is derived from an EMBL/GenBank/DDBJ whole genome shotgun (WGS) entry which is preliminary data.</text>
</comment>
<keyword evidence="12 14" id="KW-0456">Lyase</keyword>
<keyword evidence="5 14" id="KW-0444">Lipid biosynthesis</keyword>
<evidence type="ECO:0000256" key="13">
    <source>
        <dbReference type="ARBA" id="ARBA00036671"/>
    </source>
</evidence>
<keyword evidence="9 14" id="KW-0443">Lipid metabolism</keyword>
<organism evidence="15 16">
    <name type="scientific">Amblyomma americanum</name>
    <name type="common">Lone star tick</name>
    <dbReference type="NCBI Taxonomy" id="6943"/>
    <lineage>
        <taxon>Eukaryota</taxon>
        <taxon>Metazoa</taxon>
        <taxon>Ecdysozoa</taxon>
        <taxon>Arthropoda</taxon>
        <taxon>Chelicerata</taxon>
        <taxon>Arachnida</taxon>
        <taxon>Acari</taxon>
        <taxon>Parasitiformes</taxon>
        <taxon>Ixodida</taxon>
        <taxon>Ixodoidea</taxon>
        <taxon>Ixodidae</taxon>
        <taxon>Amblyomminae</taxon>
        <taxon>Amblyomma</taxon>
    </lineage>
</organism>
<gene>
    <name evidence="15" type="ORF">V5799_027819</name>
</gene>
<evidence type="ECO:0000256" key="8">
    <source>
        <dbReference type="ARBA" id="ARBA00022989"/>
    </source>
</evidence>
<evidence type="ECO:0000256" key="4">
    <source>
        <dbReference type="ARBA" id="ARBA00013122"/>
    </source>
</evidence>
<dbReference type="EC" id="4.2.1.134" evidence="4 14"/>
<dbReference type="GO" id="GO:0042761">
    <property type="term" value="P:very long-chain fatty acid biosynthetic process"/>
    <property type="evidence" value="ECO:0007669"/>
    <property type="project" value="TreeGrafter"/>
</dbReference>
<keyword evidence="8 14" id="KW-1133">Transmembrane helix</keyword>
<comment type="caution">
    <text evidence="14">Lacks conserved residue(s) required for the propagation of feature annotation.</text>
</comment>
<evidence type="ECO:0000256" key="6">
    <source>
        <dbReference type="ARBA" id="ARBA00022692"/>
    </source>
</evidence>
<evidence type="ECO:0000313" key="16">
    <source>
        <dbReference type="Proteomes" id="UP001321473"/>
    </source>
</evidence>
<dbReference type="PANTHER" id="PTHR11035">
    <property type="entry name" value="VERY-LONG-CHAIN (3R)-3-HYDROXYACYL-COA DEHYDRATASE"/>
    <property type="match status" value="1"/>
</dbReference>
<keyword evidence="7 14" id="KW-0276">Fatty acid metabolism</keyword>
<comment type="function">
    <text evidence="14">Catalyzes the third of the four reactions of the long-chain fatty acids elongation cycle. This endoplasmic reticulum-bound enzymatic process, allows the addition of two carbons to the chain of long- and very long-chain fatty acids/VLCFAs per cycle. This enzyme catalyzes the dehydration of the 3-hydroxyacyl-CoA intermediate into trans-2,3-enoyl-CoA, within each cycle of fatty acid elongation. Thereby, it participates to the production of VLCFAs of different chain lengths that are involved in multiple biological processes as precursors of membrane lipids and lipid mediators.</text>
</comment>
<keyword evidence="14" id="KW-0256">Endoplasmic reticulum</keyword>
<proteinExistence type="inferred from homology"/>
<evidence type="ECO:0000256" key="12">
    <source>
        <dbReference type="ARBA" id="ARBA00023239"/>
    </source>
</evidence>
<dbReference type="PANTHER" id="PTHR11035:SF3">
    <property type="entry name" value="VERY-LONG-CHAIN (3R)-3-HYDROXYACYL-COA DEHYDRATASE"/>
    <property type="match status" value="1"/>
</dbReference>
<dbReference type="AlphaFoldDB" id="A0AAQ4DEM0"/>
<evidence type="ECO:0000256" key="9">
    <source>
        <dbReference type="ARBA" id="ARBA00023098"/>
    </source>
</evidence>
<comment type="similarity">
    <text evidence="3 14">Belongs to the very long-chain fatty acids dehydratase HACD family.</text>
</comment>
<comment type="subcellular location">
    <subcellularLocation>
        <location evidence="14">Endoplasmic reticulum membrane</location>
        <topology evidence="14">Multi-pass membrane protein</topology>
    </subcellularLocation>
    <subcellularLocation>
        <location evidence="1">Membrane</location>
        <topology evidence="1">Multi-pass membrane protein</topology>
    </subcellularLocation>
</comment>
<evidence type="ECO:0000256" key="11">
    <source>
        <dbReference type="ARBA" id="ARBA00023160"/>
    </source>
</evidence>
<evidence type="ECO:0000256" key="5">
    <source>
        <dbReference type="ARBA" id="ARBA00022516"/>
    </source>
</evidence>
<keyword evidence="10 14" id="KW-0472">Membrane</keyword>
<evidence type="ECO:0000256" key="3">
    <source>
        <dbReference type="ARBA" id="ARBA00007811"/>
    </source>
</evidence>
<name>A0AAQ4DEM0_AMBAM</name>
<evidence type="ECO:0000313" key="15">
    <source>
        <dbReference type="EMBL" id="KAK8760910.1"/>
    </source>
</evidence>
<feature type="transmembrane region" description="Helical" evidence="14">
    <location>
        <begin position="67"/>
        <end position="86"/>
    </location>
</feature>
<protein>
    <recommendedName>
        <fullName evidence="4 14">Very-long-chain (3R)-3-hydroxyacyl-CoA dehydratase</fullName>
        <ecNumber evidence="4 14">4.2.1.134</ecNumber>
    </recommendedName>
</protein>
<dbReference type="GO" id="GO:0030148">
    <property type="term" value="P:sphingolipid biosynthetic process"/>
    <property type="evidence" value="ECO:0007669"/>
    <property type="project" value="TreeGrafter"/>
</dbReference>
<sequence>MVSAFEIRECDTPFNLCEAIRYSFFLVLYPTGVSGEIVSMVAALPYIRQRGLFTFPLPNWLNFSFDYHTFVILVIASYVPFFPQLFGHLLKQRKRFLAPADDSKRK</sequence>
<dbReference type="Proteomes" id="UP001321473">
    <property type="component" value="Unassembled WGS sequence"/>
</dbReference>
<dbReference type="Pfam" id="PF04387">
    <property type="entry name" value="PTPLA"/>
    <property type="match status" value="1"/>
</dbReference>
<keyword evidence="11 14" id="KW-0275">Fatty acid biosynthesis</keyword>
<accession>A0AAQ4DEM0</accession>
<comment type="pathway">
    <text evidence="2 14">Lipid metabolism; fatty acid biosynthesis.</text>
</comment>
<keyword evidence="6 14" id="KW-0812">Transmembrane</keyword>
<dbReference type="GO" id="GO:0102158">
    <property type="term" value="F:very-long-chain (3R)-3-hydroxyacyl-CoA dehydratase activity"/>
    <property type="evidence" value="ECO:0007669"/>
    <property type="project" value="UniProtKB-EC"/>
</dbReference>
<dbReference type="InterPro" id="IPR007482">
    <property type="entry name" value="Tyr_Pase-like_PTPLA"/>
</dbReference>
<dbReference type="EMBL" id="JARKHS020031739">
    <property type="protein sequence ID" value="KAK8760910.1"/>
    <property type="molecule type" value="Genomic_DNA"/>
</dbReference>
<comment type="catalytic activity">
    <reaction evidence="13 14">
        <text>a very-long-chain (3R)-3-hydroxyacyl-CoA = a very-long-chain (2E)-enoyl-CoA + H2O</text>
        <dbReference type="Rhea" id="RHEA:45812"/>
        <dbReference type="ChEBI" id="CHEBI:15377"/>
        <dbReference type="ChEBI" id="CHEBI:83728"/>
        <dbReference type="ChEBI" id="CHEBI:85440"/>
        <dbReference type="EC" id="4.2.1.134"/>
    </reaction>
</comment>